<evidence type="ECO:0000313" key="2">
    <source>
        <dbReference type="Proteomes" id="UP000265663"/>
    </source>
</evidence>
<keyword evidence="2" id="KW-1185">Reference proteome</keyword>
<organism evidence="1 2">
    <name type="scientific">Pyrenophora seminiperda CCB06</name>
    <dbReference type="NCBI Taxonomy" id="1302712"/>
    <lineage>
        <taxon>Eukaryota</taxon>
        <taxon>Fungi</taxon>
        <taxon>Dikarya</taxon>
        <taxon>Ascomycota</taxon>
        <taxon>Pezizomycotina</taxon>
        <taxon>Dothideomycetes</taxon>
        <taxon>Pleosporomycetidae</taxon>
        <taxon>Pleosporales</taxon>
        <taxon>Pleosporineae</taxon>
        <taxon>Pleosporaceae</taxon>
        <taxon>Pyrenophora</taxon>
    </lineage>
</organism>
<sequence>MEIHNFNSRPSTPRRAALTLKAFNSQTLNPEIPVYLPWNLTAREFQALISTPEESSILFPDSQPYFSFPALRHWLSRLLNTLSTQNDPTRSPYTLRSLDIEAVDWFFPGRLGFMKLQSSIENDEAEGSNWIPGAVFLRGRSVAVLARLSPTPLHPI</sequence>
<proteinExistence type="predicted"/>
<evidence type="ECO:0000313" key="1">
    <source>
        <dbReference type="EMBL" id="RMZ67804.1"/>
    </source>
</evidence>
<name>A0A3M7M061_9PLEO</name>
<keyword evidence="1" id="KW-0378">Hydrolase</keyword>
<dbReference type="Proteomes" id="UP000265663">
    <property type="component" value="Unassembled WGS sequence"/>
</dbReference>
<dbReference type="GO" id="GO:0016787">
    <property type="term" value="F:hydrolase activity"/>
    <property type="evidence" value="ECO:0007669"/>
    <property type="project" value="UniProtKB-KW"/>
</dbReference>
<accession>A0A3M7M061</accession>
<gene>
    <name evidence="1" type="ORF">GMOD_00003833</name>
</gene>
<dbReference type="OrthoDB" id="10249920at2759"/>
<protein>
    <submittedName>
        <fullName evidence="1">NUDIX family hydrolase</fullName>
    </submittedName>
</protein>
<reference evidence="1 2" key="1">
    <citation type="journal article" date="2014" name="PLoS ONE">
        <title>De novo Genome Assembly of the Fungal Plant Pathogen Pyrenophora semeniperda.</title>
        <authorList>
            <person name="Soliai M.M."/>
            <person name="Meyer S.E."/>
            <person name="Udall J.A."/>
            <person name="Elzinga D.E."/>
            <person name="Hermansen R.A."/>
            <person name="Bodily P.M."/>
            <person name="Hart A.A."/>
            <person name="Coleman C.E."/>
        </authorList>
    </citation>
    <scope>NUCLEOTIDE SEQUENCE [LARGE SCALE GENOMIC DNA]</scope>
    <source>
        <strain evidence="1 2">CCB06</strain>
        <tissue evidence="1">Mycelium</tissue>
    </source>
</reference>
<dbReference type="EMBL" id="KE747814">
    <property type="protein sequence ID" value="RMZ67804.1"/>
    <property type="molecule type" value="Genomic_DNA"/>
</dbReference>
<dbReference type="AlphaFoldDB" id="A0A3M7M061"/>